<keyword evidence="1" id="KW-0472">Membrane</keyword>
<evidence type="ECO:0008006" key="4">
    <source>
        <dbReference type="Google" id="ProtNLM"/>
    </source>
</evidence>
<organism evidence="2 3">
    <name type="scientific">Candidatus Roizmanbacteria bacterium RIFCSPHIGHO2_12_FULL_41_11</name>
    <dbReference type="NCBI Taxonomy" id="1802052"/>
    <lineage>
        <taxon>Bacteria</taxon>
        <taxon>Candidatus Roizmaniibacteriota</taxon>
    </lineage>
</organism>
<comment type="caution">
    <text evidence="2">The sequence shown here is derived from an EMBL/GenBank/DDBJ whole genome shotgun (WGS) entry which is preliminary data.</text>
</comment>
<dbReference type="EMBL" id="MGAC01000028">
    <property type="protein sequence ID" value="OGK37891.1"/>
    <property type="molecule type" value="Genomic_DNA"/>
</dbReference>
<feature type="transmembrane region" description="Helical" evidence="1">
    <location>
        <begin position="46"/>
        <end position="68"/>
    </location>
</feature>
<keyword evidence="1" id="KW-1133">Transmembrane helix</keyword>
<evidence type="ECO:0000313" key="3">
    <source>
        <dbReference type="Proteomes" id="UP000176803"/>
    </source>
</evidence>
<protein>
    <recommendedName>
        <fullName evidence="4">DUF304 domain-containing protein</fullName>
    </recommendedName>
</protein>
<sequence>MDTHPKESHQALHAICYYPKLTFESQRNGETVILVLRKHPITQLPWLLNVLILVFLSIVVDIFLLRYFSTGQFIVFNLFAAFFTFSYAWLNFLLWVYNVGIVTTQRVIDIDFHNILYKEFSAANNEKISDVTAQIGGYLGSLFQYGDVFVKTEGFEQNIEFMDIPQPSNVANIINELIRDSDKKP</sequence>
<evidence type="ECO:0000256" key="1">
    <source>
        <dbReference type="SAM" id="Phobius"/>
    </source>
</evidence>
<evidence type="ECO:0000313" key="2">
    <source>
        <dbReference type="EMBL" id="OGK37891.1"/>
    </source>
</evidence>
<accession>A0A1F7I3D6</accession>
<gene>
    <name evidence="2" type="ORF">A3F03_01605</name>
</gene>
<name>A0A1F7I3D6_9BACT</name>
<dbReference type="Proteomes" id="UP000176803">
    <property type="component" value="Unassembled WGS sequence"/>
</dbReference>
<reference evidence="2 3" key="1">
    <citation type="journal article" date="2016" name="Nat. Commun.">
        <title>Thousands of microbial genomes shed light on interconnected biogeochemical processes in an aquifer system.</title>
        <authorList>
            <person name="Anantharaman K."/>
            <person name="Brown C.T."/>
            <person name="Hug L.A."/>
            <person name="Sharon I."/>
            <person name="Castelle C.J."/>
            <person name="Probst A.J."/>
            <person name="Thomas B.C."/>
            <person name="Singh A."/>
            <person name="Wilkins M.J."/>
            <person name="Karaoz U."/>
            <person name="Brodie E.L."/>
            <person name="Williams K.H."/>
            <person name="Hubbard S.S."/>
            <person name="Banfield J.F."/>
        </authorList>
    </citation>
    <scope>NUCLEOTIDE SEQUENCE [LARGE SCALE GENOMIC DNA]</scope>
</reference>
<proteinExistence type="predicted"/>
<keyword evidence="1" id="KW-0812">Transmembrane</keyword>
<feature type="transmembrane region" description="Helical" evidence="1">
    <location>
        <begin position="74"/>
        <end position="97"/>
    </location>
</feature>
<dbReference type="AlphaFoldDB" id="A0A1F7I3D6"/>